<keyword evidence="1" id="KW-0732">Signal</keyword>
<organism evidence="2 3">
    <name type="scientific">Shewanella surugensis</name>
    <dbReference type="NCBI Taxonomy" id="212020"/>
    <lineage>
        <taxon>Bacteria</taxon>
        <taxon>Pseudomonadati</taxon>
        <taxon>Pseudomonadota</taxon>
        <taxon>Gammaproteobacteria</taxon>
        <taxon>Alteromonadales</taxon>
        <taxon>Shewanellaceae</taxon>
        <taxon>Shewanella</taxon>
    </lineage>
</organism>
<proteinExistence type="predicted"/>
<dbReference type="RefSeq" id="WP_248941788.1">
    <property type="nucleotide sequence ID" value="NZ_JAKIKS010000086.1"/>
</dbReference>
<dbReference type="EMBL" id="JAKIKS010000086">
    <property type="protein sequence ID" value="MCL1126399.1"/>
    <property type="molecule type" value="Genomic_DNA"/>
</dbReference>
<evidence type="ECO:0000256" key="1">
    <source>
        <dbReference type="SAM" id="SignalP"/>
    </source>
</evidence>
<protein>
    <submittedName>
        <fullName evidence="2">DUF2066 domain-containing protein</fullName>
    </submittedName>
</protein>
<name>A0ABT0LFR4_9GAMM</name>
<comment type="caution">
    <text evidence="2">The sequence shown here is derived from an EMBL/GenBank/DDBJ whole genome shotgun (WGS) entry which is preliminary data.</text>
</comment>
<dbReference type="InterPro" id="IPR018642">
    <property type="entry name" value="DUF2066"/>
</dbReference>
<dbReference type="Pfam" id="PF09839">
    <property type="entry name" value="DUF2066"/>
    <property type="match status" value="1"/>
</dbReference>
<evidence type="ECO:0000313" key="2">
    <source>
        <dbReference type="EMBL" id="MCL1126399.1"/>
    </source>
</evidence>
<dbReference type="Proteomes" id="UP001203423">
    <property type="component" value="Unassembled WGS sequence"/>
</dbReference>
<sequence length="417" mass="45659">MQTILAPKNLAQKFIAQLPLLVLSTLIMFSATLSAAEVTQLDESLVSVDNRSTAQRNAGIKKAFDNVILKNSGLQSALKNPLVAAKHKNPNALMTQYGYQEKEGQLYLKVNFDNRSIVNLLRQANLPVWGKQRPLTLIWLVSDNENGQRQITSDESDTPMKEDFSRQASNRGMPFIFPLMDLDDSMRISVTDVRGMFVDNVAGASSRYQADFFIMASIENSGSGVEYALSLYAKTRNAASTAPLLSMNSDANNVNTAISAMMAKVSEYYVDQYAIVDSGDQLSAKVTFSGISNMQQMVALEKYIGQLRAIKSSQLVEMKDDSVTYDFALFSTQADLFRVMDLEPRLKPLSKSAEPVMSTMGSYSSGANGSEAYSSSPYSPKTIGRGTYIQGQGGTPSAGKTPTKIPVIATIYQWKGH</sequence>
<feature type="signal peptide" evidence="1">
    <location>
        <begin position="1"/>
        <end position="35"/>
    </location>
</feature>
<keyword evidence="3" id="KW-1185">Reference proteome</keyword>
<gene>
    <name evidence="2" type="ORF">L2764_18400</name>
</gene>
<accession>A0ABT0LFR4</accession>
<feature type="chain" id="PRO_5045685753" evidence="1">
    <location>
        <begin position="36"/>
        <end position="417"/>
    </location>
</feature>
<reference evidence="2 3" key="1">
    <citation type="submission" date="2022-01" db="EMBL/GenBank/DDBJ databases">
        <title>Whole genome-based taxonomy of the Shewanellaceae.</title>
        <authorList>
            <person name="Martin-Rodriguez A.J."/>
        </authorList>
    </citation>
    <scope>NUCLEOTIDE SEQUENCE [LARGE SCALE GENOMIC DNA]</scope>
    <source>
        <strain evidence="2 3">DSM 17177</strain>
    </source>
</reference>
<evidence type="ECO:0000313" key="3">
    <source>
        <dbReference type="Proteomes" id="UP001203423"/>
    </source>
</evidence>